<keyword evidence="2" id="KW-0812">Transmembrane</keyword>
<organism evidence="3 4">
    <name type="scientific">Bacteroides ovatus</name>
    <dbReference type="NCBI Taxonomy" id="28116"/>
    <lineage>
        <taxon>Bacteria</taxon>
        <taxon>Pseudomonadati</taxon>
        <taxon>Bacteroidota</taxon>
        <taxon>Bacteroidia</taxon>
        <taxon>Bacteroidales</taxon>
        <taxon>Bacteroidaceae</taxon>
        <taxon>Bacteroides</taxon>
    </lineage>
</organism>
<evidence type="ECO:0000256" key="1">
    <source>
        <dbReference type="SAM" id="Coils"/>
    </source>
</evidence>
<feature type="transmembrane region" description="Helical" evidence="2">
    <location>
        <begin position="520"/>
        <end position="548"/>
    </location>
</feature>
<dbReference type="EMBL" id="FMYE01000005">
    <property type="protein sequence ID" value="SDB76008.1"/>
    <property type="molecule type" value="Genomic_DNA"/>
</dbReference>
<feature type="transmembrane region" description="Helical" evidence="2">
    <location>
        <begin position="6"/>
        <end position="28"/>
    </location>
</feature>
<evidence type="ECO:0000313" key="4">
    <source>
        <dbReference type="Proteomes" id="UP000183670"/>
    </source>
</evidence>
<keyword evidence="3" id="KW-0969">Cilium</keyword>
<feature type="coiled-coil region" evidence="1">
    <location>
        <begin position="374"/>
        <end position="408"/>
    </location>
</feature>
<name>A0A1G6G1Z4_BACOV</name>
<gene>
    <name evidence="3" type="ORF">SAMN05192581_1005125</name>
</gene>
<sequence>MESNDLIGYVIVGAVVIVLICFQLKYFFANWKLIKEVQNLFPVSRQLFVSQTSMAMKDGNSEVESDKDGIKISQIVSVDNCKDRKTFQNILCSINNYLYKNKGAASDFMLIRDIVERNCDSKEEEINTQTPIPLYIGLMGTMTGIIIGIGRTAVLGGGFSTFINNPEQAIGELMGGVAIAMIASLVGIILTTVSSLMSKTSKSKLEAGKNEFYSWIQAQLLPVLSGNMVNTLQLLQQNLSSFNDSFSSNIGRMENALKDMSGSFDDQLKILELLKNLDIKRMATANVTVLQQFEKSTANFQQFVSYISQTSTYLQAVKQLNDKVGEYVSQTSALTNLSNYFQEENDYFQSRRSEVNQAVVKVDDILKKSFRALQDNAEQEINSLTQFLTEQQDKFKAQLQNVDEQNQQWLTEQRQIMAQRIESQEEAFKEKAIQLGVVIDEIKEFAAIKASIVNIEHLLEMRRDDRTDDDLMKQQYTMMQKQNDRIDQLCRAIENMASVGSPSTYEEPLKLVKKNKLKTVAWGILGIMLFLASVLFIIGSILFITYGLKA</sequence>
<keyword evidence="2" id="KW-0472">Membrane</keyword>
<feature type="transmembrane region" description="Helical" evidence="2">
    <location>
        <begin position="173"/>
        <end position="196"/>
    </location>
</feature>
<keyword evidence="1" id="KW-0175">Coiled coil</keyword>
<dbReference type="RefSeq" id="WP_074556952.1">
    <property type="nucleotide sequence ID" value="NZ_FMYE01000005.1"/>
</dbReference>
<evidence type="ECO:0000313" key="3">
    <source>
        <dbReference type="EMBL" id="SDB76008.1"/>
    </source>
</evidence>
<keyword evidence="2" id="KW-1133">Transmembrane helix</keyword>
<proteinExistence type="predicted"/>
<protein>
    <submittedName>
        <fullName evidence="3">Flagellar motor component MotA</fullName>
    </submittedName>
</protein>
<reference evidence="3 4" key="1">
    <citation type="submission" date="2016-10" db="EMBL/GenBank/DDBJ databases">
        <authorList>
            <person name="de Groot N.N."/>
        </authorList>
    </citation>
    <scope>NUCLEOTIDE SEQUENCE [LARGE SCALE GENOMIC DNA]</scope>
    <source>
        <strain evidence="3 4">NLAE-zl-C500</strain>
    </source>
</reference>
<dbReference type="AlphaFoldDB" id="A0A1G6G1Z4"/>
<keyword evidence="3" id="KW-0282">Flagellum</keyword>
<dbReference type="Proteomes" id="UP000183670">
    <property type="component" value="Unassembled WGS sequence"/>
</dbReference>
<evidence type="ECO:0000256" key="2">
    <source>
        <dbReference type="SAM" id="Phobius"/>
    </source>
</evidence>
<feature type="transmembrane region" description="Helical" evidence="2">
    <location>
        <begin position="132"/>
        <end position="153"/>
    </location>
</feature>
<accession>A0A1G6G1Z4</accession>
<keyword evidence="3" id="KW-0966">Cell projection</keyword>